<protein>
    <submittedName>
        <fullName evidence="3">Uncharacterized protein</fullName>
    </submittedName>
</protein>
<keyword evidence="4" id="KW-1185">Reference proteome</keyword>
<dbReference type="RefSeq" id="XP_036536984.1">
    <property type="nucleotide sequence ID" value="XM_036685825.1"/>
</dbReference>
<evidence type="ECO:0000256" key="1">
    <source>
        <dbReference type="SAM" id="Coils"/>
    </source>
</evidence>
<reference evidence="3 4" key="1">
    <citation type="submission" date="2020-05" db="EMBL/GenBank/DDBJ databases">
        <title>Identification and distribution of gene clusters putatively required for synthesis of sphingolipid metabolism inhibitors in phylogenetically diverse species of the filamentous fungus Fusarium.</title>
        <authorList>
            <person name="Kim H.-S."/>
            <person name="Busman M."/>
            <person name="Brown D.W."/>
            <person name="Divon H."/>
            <person name="Uhlig S."/>
            <person name="Proctor R.H."/>
        </authorList>
    </citation>
    <scope>NUCLEOTIDE SEQUENCE [LARGE SCALE GENOMIC DNA]</scope>
    <source>
        <strain evidence="3 4">NRRL 66333</strain>
    </source>
</reference>
<proteinExistence type="predicted"/>
<evidence type="ECO:0000313" key="4">
    <source>
        <dbReference type="Proteomes" id="UP000547976"/>
    </source>
</evidence>
<keyword evidence="1" id="KW-0175">Coiled coil</keyword>
<evidence type="ECO:0000256" key="2">
    <source>
        <dbReference type="SAM" id="MobiDB-lite"/>
    </source>
</evidence>
<dbReference type="EMBL" id="JAAOAV010000097">
    <property type="protein sequence ID" value="KAF5602871.1"/>
    <property type="molecule type" value="Genomic_DNA"/>
</dbReference>
<feature type="compositionally biased region" description="Basic residues" evidence="2">
    <location>
        <begin position="463"/>
        <end position="484"/>
    </location>
</feature>
<comment type="caution">
    <text evidence="3">The sequence shown here is derived from an EMBL/GenBank/DDBJ whole genome shotgun (WGS) entry which is preliminary data.</text>
</comment>
<dbReference type="Proteomes" id="UP000547976">
    <property type="component" value="Unassembled WGS sequence"/>
</dbReference>
<dbReference type="GeneID" id="59320543"/>
<evidence type="ECO:0000313" key="3">
    <source>
        <dbReference type="EMBL" id="KAF5602871.1"/>
    </source>
</evidence>
<gene>
    <name evidence="3" type="ORF">FSUBG_7511</name>
</gene>
<feature type="coiled-coil region" evidence="1">
    <location>
        <begin position="126"/>
        <end position="220"/>
    </location>
</feature>
<accession>A0A8H5PVA7</accession>
<sequence>MAFLELTAPRSSFAESTSTINSEDNKLVALTPPAPAFAELANSTSAEFDVDNTDKVSLQFPISNHELKKPKAFDLIIANLNAMRAKVQALESENKELKSQVKIEKSFKEHFTNSLDEANRNWHSSEVEAATKVQALESENNELKAQIEDEKSSKEQISKTLDEAKRDWHSAELAVIVKVRSLESEINDLKDQVENEKSSKERLSKDLDEVNRNLHSAELEATTKIQVLESENSEFKAQVEYEKSFKQHYSDSLDEVNRNWHNAEFNAAAKNAELCRVRERLSLVEAEAAEQAQLHAVKEQNIQIHAQFRVQFILTTYHHVQVLKHMMHDWKAQVEQKIDEDYEKNKENESDATSLDAEYERLKSLIEGHDYIINNIKKGNEKFVDSIKDIRELENPTPVAELAADRFEAFLHEREKMVAQLESEKQEFVQTVNDNWEFDSQMTDEVAEEMIEIPIDNKEKTKADRKKAKNAAKKAAKKAKKANAKKANAEK</sequence>
<feature type="region of interest" description="Disordered" evidence="2">
    <location>
        <begin position="454"/>
        <end position="491"/>
    </location>
</feature>
<organism evidence="3 4">
    <name type="scientific">Gibberella subglutinans</name>
    <name type="common">Fusarium subglutinans</name>
    <dbReference type="NCBI Taxonomy" id="42677"/>
    <lineage>
        <taxon>Eukaryota</taxon>
        <taxon>Fungi</taxon>
        <taxon>Dikarya</taxon>
        <taxon>Ascomycota</taxon>
        <taxon>Pezizomycotina</taxon>
        <taxon>Sordariomycetes</taxon>
        <taxon>Hypocreomycetidae</taxon>
        <taxon>Hypocreales</taxon>
        <taxon>Nectriaceae</taxon>
        <taxon>Fusarium</taxon>
        <taxon>Fusarium fujikuroi species complex</taxon>
    </lineage>
</organism>
<dbReference type="OrthoDB" id="5035739at2759"/>
<name>A0A8H5PVA7_GIBSU</name>
<dbReference type="AlphaFoldDB" id="A0A8H5PVA7"/>